<dbReference type="RefSeq" id="WP_010190032.1">
    <property type="nucleotide sequence ID" value="NZ_AHJG01000045.1"/>
</dbReference>
<keyword evidence="2" id="KW-1185">Reference proteome</keyword>
<organism evidence="1 2">
    <name type="scientific">Candidatus Nitrosarchaeum limnium BG20</name>
    <dbReference type="NCBI Taxonomy" id="859192"/>
    <lineage>
        <taxon>Archaea</taxon>
        <taxon>Nitrososphaerota</taxon>
        <taxon>Nitrososphaeria</taxon>
        <taxon>Nitrosopumilales</taxon>
        <taxon>Nitrosopumilaceae</taxon>
        <taxon>Nitrosarchaeum</taxon>
    </lineage>
</organism>
<evidence type="ECO:0000313" key="2">
    <source>
        <dbReference type="Proteomes" id="UP000014065"/>
    </source>
</evidence>
<evidence type="ECO:0008006" key="3">
    <source>
        <dbReference type="Google" id="ProtNLM"/>
    </source>
</evidence>
<reference evidence="1 2" key="1">
    <citation type="journal article" date="2012" name="J. Bacteriol.">
        <title>Genome Sequence of "Candidatus Nitrosoarchaeum limnia" BG20, a Low-Salinity Ammonia-Oxidizing Archaeon from the San Francisco Bay Estuary.</title>
        <authorList>
            <person name="Mosier A.C."/>
            <person name="Allen E.E."/>
            <person name="Kim M."/>
            <person name="Ferriera S."/>
            <person name="Francis C.A."/>
        </authorList>
    </citation>
    <scope>NUCLEOTIDE SEQUENCE [LARGE SCALE GENOMIC DNA]</scope>
    <source>
        <strain evidence="1 2">BG20</strain>
    </source>
</reference>
<evidence type="ECO:0000313" key="1">
    <source>
        <dbReference type="EMBL" id="EPA06481.1"/>
    </source>
</evidence>
<name>S2EAT4_9ARCH</name>
<proteinExistence type="predicted"/>
<dbReference type="AlphaFoldDB" id="S2EAT4"/>
<dbReference type="EMBL" id="AHJG01000045">
    <property type="protein sequence ID" value="EPA06481.1"/>
    <property type="molecule type" value="Genomic_DNA"/>
</dbReference>
<accession>S2EAT4</accession>
<dbReference type="Proteomes" id="UP000014065">
    <property type="component" value="Unassembled WGS sequence"/>
</dbReference>
<sequence>MKKFILLFPIVLFLIVSASIFPSSYAFSQTNPTEKNTLNVKLETDPENPQPGDTTKLKIEFINPQTGQIQQHVDYIVSVQNNANYLFGPIPLTHTSQGSVSIPATLENGKNTILIDIEGILFQPISKEIASFEIIIGSQTGDEPKNLTSEQKIPDWIKTNAGWWAQNQIDDATFVSGIQYLIKQGIISVSPSSTTSENTSKDIPKWIKNNADWWSQGLISNDDFLKGITFLVDNGIITV</sequence>
<protein>
    <recommendedName>
        <fullName evidence="3">Peptidase</fullName>
    </recommendedName>
</protein>
<dbReference type="OrthoDB" id="2578at2157"/>
<gene>
    <name evidence="1" type="ORF">BG20_I1428</name>
</gene>
<dbReference type="PATRIC" id="fig|859192.6.peg.359"/>
<comment type="caution">
    <text evidence="1">The sequence shown here is derived from an EMBL/GenBank/DDBJ whole genome shotgun (WGS) entry which is preliminary data.</text>
</comment>